<evidence type="ECO:0008006" key="4">
    <source>
        <dbReference type="Google" id="ProtNLM"/>
    </source>
</evidence>
<reference evidence="2" key="2">
    <citation type="submission" date="2020-09" db="EMBL/GenBank/DDBJ databases">
        <authorList>
            <person name="Sun Q."/>
            <person name="Kim S."/>
        </authorList>
    </citation>
    <scope>NUCLEOTIDE SEQUENCE</scope>
    <source>
        <strain evidence="2">KCTC 23310</strain>
    </source>
</reference>
<dbReference type="InterPro" id="IPR038444">
    <property type="entry name" value="DUF465_sf"/>
</dbReference>
<dbReference type="Pfam" id="PF04325">
    <property type="entry name" value="DUF465"/>
    <property type="match status" value="1"/>
</dbReference>
<sequence length="77" mass="8911">MSHTPHELIEEFPGKAETIQSLKQTNAHFARLAEDYHQLNREIHAIETHVKPASEDTERQLRRQRMQLKDAIAALLA</sequence>
<keyword evidence="3" id="KW-1185">Reference proteome</keyword>
<evidence type="ECO:0000313" key="3">
    <source>
        <dbReference type="Proteomes" id="UP000638981"/>
    </source>
</evidence>
<dbReference type="EMBL" id="BMYJ01000002">
    <property type="protein sequence ID" value="GHC49512.1"/>
    <property type="molecule type" value="Genomic_DNA"/>
</dbReference>
<dbReference type="Proteomes" id="UP000638981">
    <property type="component" value="Unassembled WGS sequence"/>
</dbReference>
<reference evidence="2" key="1">
    <citation type="journal article" date="2014" name="Int. J. Syst. Evol. Microbiol.">
        <title>Complete genome sequence of Corynebacterium casei LMG S-19264T (=DSM 44701T), isolated from a smear-ripened cheese.</title>
        <authorList>
            <consortium name="US DOE Joint Genome Institute (JGI-PGF)"/>
            <person name="Walter F."/>
            <person name="Albersmeier A."/>
            <person name="Kalinowski J."/>
            <person name="Ruckert C."/>
        </authorList>
    </citation>
    <scope>NUCLEOTIDE SEQUENCE</scope>
    <source>
        <strain evidence="2">KCTC 23310</strain>
    </source>
</reference>
<accession>A0A918WGM4</accession>
<keyword evidence="1" id="KW-0175">Coiled coil</keyword>
<dbReference type="Gene3D" id="6.10.280.50">
    <property type="match status" value="1"/>
</dbReference>
<evidence type="ECO:0000256" key="1">
    <source>
        <dbReference type="SAM" id="Coils"/>
    </source>
</evidence>
<proteinExistence type="predicted"/>
<organism evidence="2 3">
    <name type="scientific">Neogemmobacter tilapiae</name>
    <dbReference type="NCBI Taxonomy" id="875041"/>
    <lineage>
        <taxon>Bacteria</taxon>
        <taxon>Pseudomonadati</taxon>
        <taxon>Pseudomonadota</taxon>
        <taxon>Alphaproteobacteria</taxon>
        <taxon>Rhodobacterales</taxon>
        <taxon>Paracoccaceae</taxon>
        <taxon>Neogemmobacter</taxon>
    </lineage>
</organism>
<name>A0A918WGM4_9RHOB</name>
<gene>
    <name evidence="2" type="ORF">GCM10007315_09610</name>
</gene>
<protein>
    <recommendedName>
        <fullName evidence="4">DUF465 domain-containing protein</fullName>
    </recommendedName>
</protein>
<evidence type="ECO:0000313" key="2">
    <source>
        <dbReference type="EMBL" id="GHC49512.1"/>
    </source>
</evidence>
<feature type="coiled-coil region" evidence="1">
    <location>
        <begin position="22"/>
        <end position="74"/>
    </location>
</feature>
<comment type="caution">
    <text evidence="2">The sequence shown here is derived from an EMBL/GenBank/DDBJ whole genome shotgun (WGS) entry which is preliminary data.</text>
</comment>
<dbReference type="InterPro" id="IPR007420">
    <property type="entry name" value="DUF465"/>
</dbReference>
<dbReference type="RefSeq" id="WP_189410479.1">
    <property type="nucleotide sequence ID" value="NZ_BMYJ01000002.1"/>
</dbReference>
<dbReference type="AlphaFoldDB" id="A0A918WGM4"/>